<feature type="region of interest" description="Disordered" evidence="1">
    <location>
        <begin position="1"/>
        <end position="22"/>
    </location>
</feature>
<reference evidence="2 3" key="1">
    <citation type="submission" date="2016-03" db="EMBL/GenBank/DDBJ databases">
        <title>Shallow-sea hydrothermal system.</title>
        <authorList>
            <person name="Tang K."/>
        </authorList>
    </citation>
    <scope>NUCLEOTIDE SEQUENCE [LARGE SCALE GENOMIC DNA]</scope>
    <source>
        <strain evidence="2 3">JLT9</strain>
    </source>
</reference>
<dbReference type="EMBL" id="CP014989">
    <property type="protein sequence ID" value="ANS79322.1"/>
    <property type="molecule type" value="Genomic_DNA"/>
</dbReference>
<name>A0A1B1ND16_9MICO</name>
<dbReference type="KEGG" id="serj:SGUI_1926"/>
<sequence>MREVQHPPLTDPQRLTVRPGTPARTIVMWTTWGQGVEAVGTTDATSPERMWTTLWKLPELSSHQASDLRKQ</sequence>
<accession>A0A1B1ND16</accession>
<keyword evidence="3" id="KW-1185">Reference proteome</keyword>
<evidence type="ECO:0000256" key="1">
    <source>
        <dbReference type="SAM" id="MobiDB-lite"/>
    </source>
</evidence>
<dbReference type="STRING" id="1758689.SGUI_1926"/>
<protein>
    <submittedName>
        <fullName evidence="2">Uncharacterized protein</fullName>
    </submittedName>
</protein>
<dbReference type="AlphaFoldDB" id="A0A1B1ND16"/>
<evidence type="ECO:0000313" key="3">
    <source>
        <dbReference type="Proteomes" id="UP000092482"/>
    </source>
</evidence>
<evidence type="ECO:0000313" key="2">
    <source>
        <dbReference type="EMBL" id="ANS79322.1"/>
    </source>
</evidence>
<proteinExistence type="predicted"/>
<organism evidence="2 3">
    <name type="scientific">Serinicoccus hydrothermalis</name>
    <dbReference type="NCBI Taxonomy" id="1758689"/>
    <lineage>
        <taxon>Bacteria</taxon>
        <taxon>Bacillati</taxon>
        <taxon>Actinomycetota</taxon>
        <taxon>Actinomycetes</taxon>
        <taxon>Micrococcales</taxon>
        <taxon>Ornithinimicrobiaceae</taxon>
        <taxon>Serinicoccus</taxon>
    </lineage>
</organism>
<gene>
    <name evidence="2" type="ORF">SGUI_1926</name>
</gene>
<dbReference type="Proteomes" id="UP000092482">
    <property type="component" value="Chromosome"/>
</dbReference>